<dbReference type="InterPro" id="IPR037185">
    <property type="entry name" value="EmrE-like"/>
</dbReference>
<feature type="transmembrane region" description="Helical" evidence="2">
    <location>
        <begin position="131"/>
        <end position="149"/>
    </location>
</feature>
<feature type="transmembrane region" description="Helical" evidence="2">
    <location>
        <begin position="161"/>
        <end position="181"/>
    </location>
</feature>
<sequence length="293" mass="30483">MIFIIGLAAAGLLGLGFVAQQHAAYREPLGRMLHPSLLLDLIHKPLWLAGLAAMVGGQILGAVALSGADVSRVEPLLATNLVFALVIGRVVCKENLHWNEWLGGLMASGGIALFLVLGSPRGEHPTGPESGRWLAAVGIVFVVLILVWIGRRSPLQTRAMLLAAAAGILFGLQDAVTRGLLIRIGHGLGAILASWQPYALVVVAICGLLLAQSAFDAAPLRVSLPAATAAEPITGILLGVVVFTERLRLGAGPLVGEILGLAMMVAGIIILGRSPYLAKREDDVAGCAEARLP</sequence>
<feature type="transmembrane region" description="Helical" evidence="2">
    <location>
        <begin position="47"/>
        <end position="68"/>
    </location>
</feature>
<reference evidence="4 5" key="1">
    <citation type="journal article" date="2019" name="Int. J. Syst. Evol. Microbiol.">
        <title>The Global Catalogue of Microorganisms (GCM) 10K type strain sequencing project: providing services to taxonomists for standard genome sequencing and annotation.</title>
        <authorList>
            <consortium name="The Broad Institute Genomics Platform"/>
            <consortium name="The Broad Institute Genome Sequencing Center for Infectious Disease"/>
            <person name="Wu L."/>
            <person name="Ma J."/>
        </authorList>
    </citation>
    <scope>NUCLEOTIDE SEQUENCE [LARGE SCALE GENOMIC DNA]</scope>
    <source>
        <strain evidence="4 5">JCM 3146</strain>
    </source>
</reference>
<gene>
    <name evidence="4" type="ORF">GCM10010151_50460</name>
</gene>
<dbReference type="Proteomes" id="UP001501822">
    <property type="component" value="Unassembled WGS sequence"/>
</dbReference>
<keyword evidence="2" id="KW-0472">Membrane</keyword>
<name>A0ABN0X4C6_9ACTN</name>
<protein>
    <submittedName>
        <fullName evidence="4">DMT family transporter</fullName>
    </submittedName>
</protein>
<organism evidence="4 5">
    <name type="scientific">Actinoallomurus spadix</name>
    <dbReference type="NCBI Taxonomy" id="79912"/>
    <lineage>
        <taxon>Bacteria</taxon>
        <taxon>Bacillati</taxon>
        <taxon>Actinomycetota</taxon>
        <taxon>Actinomycetes</taxon>
        <taxon>Streptosporangiales</taxon>
        <taxon>Thermomonosporaceae</taxon>
        <taxon>Actinoallomurus</taxon>
    </lineage>
</organism>
<dbReference type="RefSeq" id="WP_252801780.1">
    <property type="nucleotide sequence ID" value="NZ_BAAABM010000047.1"/>
</dbReference>
<evidence type="ECO:0000313" key="4">
    <source>
        <dbReference type="EMBL" id="GAA0354850.1"/>
    </source>
</evidence>
<accession>A0ABN0X4C6</accession>
<evidence type="ECO:0000256" key="1">
    <source>
        <dbReference type="ARBA" id="ARBA00007362"/>
    </source>
</evidence>
<dbReference type="Gene3D" id="1.10.3730.20">
    <property type="match status" value="1"/>
</dbReference>
<keyword evidence="5" id="KW-1185">Reference proteome</keyword>
<comment type="caution">
    <text evidence="4">The sequence shown here is derived from an EMBL/GenBank/DDBJ whole genome shotgun (WGS) entry which is preliminary data.</text>
</comment>
<comment type="similarity">
    <text evidence="1">Belongs to the EamA transporter family.</text>
</comment>
<feature type="transmembrane region" description="Helical" evidence="2">
    <location>
        <begin position="101"/>
        <end position="119"/>
    </location>
</feature>
<dbReference type="NCBIfam" id="NF038012">
    <property type="entry name" value="DMT_1"/>
    <property type="match status" value="1"/>
</dbReference>
<evidence type="ECO:0000256" key="2">
    <source>
        <dbReference type="SAM" id="Phobius"/>
    </source>
</evidence>
<dbReference type="EMBL" id="BAAABM010000047">
    <property type="protein sequence ID" value="GAA0354850.1"/>
    <property type="molecule type" value="Genomic_DNA"/>
</dbReference>
<feature type="transmembrane region" description="Helical" evidence="2">
    <location>
        <begin position="249"/>
        <end position="271"/>
    </location>
</feature>
<feature type="transmembrane region" description="Helical" evidence="2">
    <location>
        <begin position="187"/>
        <end position="210"/>
    </location>
</feature>
<feature type="transmembrane region" description="Helical" evidence="2">
    <location>
        <begin position="222"/>
        <end position="243"/>
    </location>
</feature>
<evidence type="ECO:0000313" key="5">
    <source>
        <dbReference type="Proteomes" id="UP001501822"/>
    </source>
</evidence>
<keyword evidence="2" id="KW-1133">Transmembrane helix</keyword>
<keyword evidence="2" id="KW-0812">Transmembrane</keyword>
<feature type="domain" description="EamA" evidence="3">
    <location>
        <begin position="44"/>
        <end position="115"/>
    </location>
</feature>
<evidence type="ECO:0000259" key="3">
    <source>
        <dbReference type="Pfam" id="PF00892"/>
    </source>
</evidence>
<dbReference type="Pfam" id="PF00892">
    <property type="entry name" value="EamA"/>
    <property type="match status" value="1"/>
</dbReference>
<dbReference type="InterPro" id="IPR000620">
    <property type="entry name" value="EamA_dom"/>
</dbReference>
<dbReference type="SUPFAM" id="SSF103481">
    <property type="entry name" value="Multidrug resistance efflux transporter EmrE"/>
    <property type="match status" value="1"/>
</dbReference>
<dbReference type="PANTHER" id="PTHR40761:SF1">
    <property type="entry name" value="CONSERVED INTEGRAL MEMBRANE ALANINE VALINE AND LEUCINE RICH PROTEIN-RELATED"/>
    <property type="match status" value="1"/>
</dbReference>
<proteinExistence type="inferred from homology"/>
<dbReference type="PANTHER" id="PTHR40761">
    <property type="entry name" value="CONSERVED INTEGRAL MEMBRANE ALANINE VALINE AND LEUCINE RICH PROTEIN-RELATED"/>
    <property type="match status" value="1"/>
</dbReference>